<dbReference type="PANTHER" id="PTHR12126:SF11">
    <property type="entry name" value="NADH DEHYDROGENASE [UBIQUINONE] 1 ALPHA SUBCOMPLEX SUBUNIT 9, MITOCHONDRIAL"/>
    <property type="match status" value="1"/>
</dbReference>
<evidence type="ECO:0000313" key="2">
    <source>
        <dbReference type="EMBL" id="NNU17166.1"/>
    </source>
</evidence>
<evidence type="ECO:0000313" key="3">
    <source>
        <dbReference type="Proteomes" id="UP000536835"/>
    </source>
</evidence>
<dbReference type="EMBL" id="JABFCX010000003">
    <property type="protein sequence ID" value="NNU17166.1"/>
    <property type="molecule type" value="Genomic_DNA"/>
</dbReference>
<proteinExistence type="predicted"/>
<dbReference type="SUPFAM" id="SSF51735">
    <property type="entry name" value="NAD(P)-binding Rossmann-fold domains"/>
    <property type="match status" value="1"/>
</dbReference>
<dbReference type="InterPro" id="IPR051207">
    <property type="entry name" value="ComplexI_NDUFA9_subunit"/>
</dbReference>
<feature type="domain" description="NAD(P)-binding" evidence="1">
    <location>
        <begin position="7"/>
        <end position="128"/>
    </location>
</feature>
<dbReference type="Pfam" id="PF13460">
    <property type="entry name" value="NAD_binding_10"/>
    <property type="match status" value="1"/>
</dbReference>
<dbReference type="RefSeq" id="WP_173200323.1">
    <property type="nucleotide sequence ID" value="NZ_JABFCX010000003.1"/>
</dbReference>
<reference evidence="2 3" key="1">
    <citation type="submission" date="2020-05" db="EMBL/GenBank/DDBJ databases">
        <title>Parvularcula mediterraneae sp. nov., isolated from polypropylene straw from shallow seawater of the seashore of Laganas in Zakynthos island, Greece.</title>
        <authorList>
            <person name="Szabo I."/>
            <person name="Al-Omari J."/>
            <person name="Rado J."/>
            <person name="Szerdahelyi G.S."/>
        </authorList>
    </citation>
    <scope>NUCLEOTIDE SEQUENCE [LARGE SCALE GENOMIC DNA]</scope>
    <source>
        <strain evidence="2 3">ZS-1/3</strain>
    </source>
</reference>
<accession>A0A7Y3W6D9</accession>
<organism evidence="2 3">
    <name type="scientific">Parvularcula mediterranea</name>
    <dbReference type="NCBI Taxonomy" id="2732508"/>
    <lineage>
        <taxon>Bacteria</taxon>
        <taxon>Pseudomonadati</taxon>
        <taxon>Pseudomonadota</taxon>
        <taxon>Alphaproteobacteria</taxon>
        <taxon>Parvularculales</taxon>
        <taxon>Parvularculaceae</taxon>
        <taxon>Parvularcula</taxon>
    </lineage>
</organism>
<dbReference type="InterPro" id="IPR016040">
    <property type="entry name" value="NAD(P)-bd_dom"/>
</dbReference>
<dbReference type="Gene3D" id="3.40.50.720">
    <property type="entry name" value="NAD(P)-binding Rossmann-like Domain"/>
    <property type="match status" value="1"/>
</dbReference>
<comment type="caution">
    <text evidence="2">The sequence shown here is derived from an EMBL/GenBank/DDBJ whole genome shotgun (WGS) entry which is preliminary data.</text>
</comment>
<name>A0A7Y3W6D9_9PROT</name>
<keyword evidence="3" id="KW-1185">Reference proteome</keyword>
<sequence>MRVLVSGTSGVLGHLIAEELKDRQHDVVSAARRKVAGSAQLRLDVTDEAAVRAAAQGLDAAVLCPILSVSAPAARWLAEEGVRRIVCFSSNNVGIDEESAVYRALAEAEASLESVGAEMVILRPTMIYGHVEDGNLSKLLRFAQRFGFLPCPGKGAALQQPVHISDVARVGADAIGAEHPSGAFAVSGPKALETAQLFGHVLKAAGKPSSSVLKLPLGPLKLAAAGAEAIGLNLPLKTAQLARIERDKLPTLPAPPEFEARTHLEDGLAALATELAAWGTQG</sequence>
<evidence type="ECO:0000259" key="1">
    <source>
        <dbReference type="Pfam" id="PF13460"/>
    </source>
</evidence>
<gene>
    <name evidence="2" type="ORF">HK107_12615</name>
</gene>
<dbReference type="InterPro" id="IPR036291">
    <property type="entry name" value="NAD(P)-bd_dom_sf"/>
</dbReference>
<protein>
    <submittedName>
        <fullName evidence="2">NAD-dependent epimerase/dehydratase family protein</fullName>
    </submittedName>
</protein>
<dbReference type="Proteomes" id="UP000536835">
    <property type="component" value="Unassembled WGS sequence"/>
</dbReference>
<dbReference type="PANTHER" id="PTHR12126">
    <property type="entry name" value="NADH-UBIQUINONE OXIDOREDUCTASE 39 KDA SUBUNIT-RELATED"/>
    <property type="match status" value="1"/>
</dbReference>
<dbReference type="GO" id="GO:0044877">
    <property type="term" value="F:protein-containing complex binding"/>
    <property type="evidence" value="ECO:0007669"/>
    <property type="project" value="TreeGrafter"/>
</dbReference>
<dbReference type="AlphaFoldDB" id="A0A7Y3W6D9"/>